<gene>
    <name evidence="2" type="ORF">A6035_05975</name>
</gene>
<dbReference type="SUPFAM" id="SSF54427">
    <property type="entry name" value="NTF2-like"/>
    <property type="match status" value="1"/>
</dbReference>
<proteinExistence type="predicted"/>
<dbReference type="OrthoDB" id="4555743at2"/>
<evidence type="ECO:0000259" key="1">
    <source>
        <dbReference type="Pfam" id="PF13577"/>
    </source>
</evidence>
<dbReference type="InterPro" id="IPR032710">
    <property type="entry name" value="NTF2-like_dom_sf"/>
</dbReference>
<dbReference type="Proteomes" id="UP000244928">
    <property type="component" value="Chromosome"/>
</dbReference>
<name>A0A2S1R657_9ACTN</name>
<organism evidence="2 3">
    <name type="scientific">Dietzia lutea</name>
    <dbReference type="NCBI Taxonomy" id="546160"/>
    <lineage>
        <taxon>Bacteria</taxon>
        <taxon>Bacillati</taxon>
        <taxon>Actinomycetota</taxon>
        <taxon>Actinomycetes</taxon>
        <taxon>Mycobacteriales</taxon>
        <taxon>Dietziaceae</taxon>
        <taxon>Dietzia</taxon>
    </lineage>
</organism>
<accession>A0A2S1R657</accession>
<evidence type="ECO:0000313" key="2">
    <source>
        <dbReference type="EMBL" id="AWH91779.1"/>
    </source>
</evidence>
<feature type="domain" description="SnoaL-like" evidence="1">
    <location>
        <begin position="3"/>
        <end position="124"/>
    </location>
</feature>
<evidence type="ECO:0000313" key="3">
    <source>
        <dbReference type="Proteomes" id="UP000244928"/>
    </source>
</evidence>
<protein>
    <submittedName>
        <fullName evidence="2">DUF4440 domain-containing protein</fullName>
    </submittedName>
</protein>
<keyword evidence="3" id="KW-1185">Reference proteome</keyword>
<dbReference type="AlphaFoldDB" id="A0A2S1R657"/>
<dbReference type="CDD" id="cd00531">
    <property type="entry name" value="NTF2_like"/>
    <property type="match status" value="1"/>
</dbReference>
<reference evidence="2 3" key="1">
    <citation type="submission" date="2016-04" db="EMBL/GenBank/DDBJ databases">
        <title>Complete genome sequence of Dietzia lutea YIM 80766T, a strain isolated from desert soil in Egypt.</title>
        <authorList>
            <person name="Zhao J."/>
            <person name="Hu B."/>
            <person name="Geng S."/>
            <person name="Nie Y."/>
            <person name="Tang Y."/>
        </authorList>
    </citation>
    <scope>NUCLEOTIDE SEQUENCE [LARGE SCALE GENOMIC DNA]</scope>
    <source>
        <strain evidence="2 3">YIM 80766</strain>
    </source>
</reference>
<dbReference type="EMBL" id="CP015449">
    <property type="protein sequence ID" value="AWH91779.1"/>
    <property type="molecule type" value="Genomic_DNA"/>
</dbReference>
<sequence length="140" mass="15700">MTTDRDQIIERLADVASALDTRDWDALGALFTETATGYGARGREAIVEQVRDHLGGCGPSQHLLGNHRVELGYDGDPDRARSLTYARVLHLGADDLAGRSWECFGEYSDLWGRTREGWRIASRRFHVRFDLGDPSVLRRG</sequence>
<dbReference type="RefSeq" id="WP_108847039.1">
    <property type="nucleotide sequence ID" value="NZ_CP015449.1"/>
</dbReference>
<dbReference type="Gene3D" id="3.10.450.50">
    <property type="match status" value="1"/>
</dbReference>
<dbReference type="KEGG" id="dlu:A6035_05975"/>
<dbReference type="Pfam" id="PF13577">
    <property type="entry name" value="SnoaL_4"/>
    <property type="match status" value="1"/>
</dbReference>
<dbReference type="InterPro" id="IPR037401">
    <property type="entry name" value="SnoaL-like"/>
</dbReference>